<evidence type="ECO:0000313" key="1">
    <source>
        <dbReference type="EMBL" id="AXC12180.1"/>
    </source>
</evidence>
<proteinExistence type="predicted"/>
<dbReference type="AlphaFoldDB" id="A0A2Z5FZN1"/>
<organism evidence="1 2">
    <name type="scientific">Acidisarcina polymorpha</name>
    <dbReference type="NCBI Taxonomy" id="2211140"/>
    <lineage>
        <taxon>Bacteria</taxon>
        <taxon>Pseudomonadati</taxon>
        <taxon>Acidobacteriota</taxon>
        <taxon>Terriglobia</taxon>
        <taxon>Terriglobales</taxon>
        <taxon>Acidobacteriaceae</taxon>
        <taxon>Acidisarcina</taxon>
    </lineage>
</organism>
<accession>A0A2Z5FZN1</accession>
<dbReference type="Proteomes" id="UP000253606">
    <property type="component" value="Chromosome"/>
</dbReference>
<dbReference type="EMBL" id="CP030840">
    <property type="protein sequence ID" value="AXC12180.1"/>
    <property type="molecule type" value="Genomic_DNA"/>
</dbReference>
<sequence>MIAAVLEKLGFVLAVVILLGLKMVNTQEAVTAFPDAVLLGFFLAAYKKTETPLAA</sequence>
<gene>
    <name evidence="1" type="ORF">ACPOL_2876</name>
</gene>
<dbReference type="KEGG" id="abas:ACPOL_2876"/>
<reference evidence="1 2" key="1">
    <citation type="journal article" date="2018" name="Front. Microbiol.">
        <title>Hydrolytic Capabilities as a Key to Environmental Success: Chitinolytic and Cellulolytic Acidobacteria From Acidic Sub-arctic Soils and Boreal Peatlands.</title>
        <authorList>
            <person name="Belova S.E."/>
            <person name="Ravin N.V."/>
            <person name="Pankratov T.A."/>
            <person name="Rakitin A.L."/>
            <person name="Ivanova A.A."/>
            <person name="Beletsky A.V."/>
            <person name="Mardanov A.V."/>
            <person name="Sinninghe Damste J.S."/>
            <person name="Dedysh S.N."/>
        </authorList>
    </citation>
    <scope>NUCLEOTIDE SEQUENCE [LARGE SCALE GENOMIC DNA]</scope>
    <source>
        <strain evidence="1 2">SBC82</strain>
    </source>
</reference>
<name>A0A2Z5FZN1_9BACT</name>
<protein>
    <submittedName>
        <fullName evidence="1">Uncharacterized protein</fullName>
    </submittedName>
</protein>
<evidence type="ECO:0000313" key="2">
    <source>
        <dbReference type="Proteomes" id="UP000253606"/>
    </source>
</evidence>
<keyword evidence="2" id="KW-1185">Reference proteome</keyword>